<dbReference type="Proteomes" id="UP000007879">
    <property type="component" value="Unassembled WGS sequence"/>
</dbReference>
<gene>
    <name evidence="12" type="primary">100633949</name>
</gene>
<dbReference type="EnsemblMetazoa" id="Aqu2.1.20848_001">
    <property type="protein sequence ID" value="Aqu2.1.20848_001"/>
    <property type="gene ID" value="Aqu2.1.20848"/>
</dbReference>
<name>A0A1X7U0E0_AMPQE</name>
<dbReference type="InterPro" id="IPR013918">
    <property type="entry name" value="Nucleotide_exch_fac_Fes1"/>
</dbReference>
<evidence type="ECO:0000256" key="3">
    <source>
        <dbReference type="ARBA" id="ARBA00015352"/>
    </source>
</evidence>
<sequence length="425" mass="47614">MKKILKRIVILLFLLTASSSIEEEKQAKNEEKEDISDVFVATTEWQEIKKGQAVPAGLHYRINLQTGLKEAKLMEEGQDKEEANVQVVDVKGYGHSDRRGAINKSTKVFTRQELREMLKKIKDESPEQSIPPLLTVLNEGSKNNSIEKSKSSSTLSDLRSMLTFHADVEIMLQRLEILVNPESTVDDMLRSLDDLEYIVHQIDNARDFDVLGGLVVIVQLLNHSNNDIICGAALVLGSAAQSNPEVQKLALSYNALPTLLSLLSPSSSSSLVHRRALYALSATLRGQVEMISTFLTEYDGINILSQLAATTDSETVLVKIITLITDLLASLEENGITISDIQDRLYINDWCDRTVAVLTESKSSTSLEKCVLLINKLLNVCHYGNQYNLLLKISKEWIRDEREKELIEIINNILYNVKTSSKKEL</sequence>
<dbReference type="PANTHER" id="PTHR19316">
    <property type="entry name" value="PROTEIN FOLDING REGULATOR"/>
    <property type="match status" value="1"/>
</dbReference>
<evidence type="ECO:0000256" key="6">
    <source>
        <dbReference type="ARBA" id="ARBA00022824"/>
    </source>
</evidence>
<evidence type="ECO:0000256" key="5">
    <source>
        <dbReference type="ARBA" id="ARBA00022729"/>
    </source>
</evidence>
<dbReference type="EnsemblMetazoa" id="XM_020001283.1">
    <property type="protein sequence ID" value="XP_019856842.1"/>
    <property type="gene ID" value="LOC100633949"/>
</dbReference>
<feature type="chain" id="PRO_5012824135" description="Nucleotide exchange factor SIL1" evidence="10">
    <location>
        <begin position="21"/>
        <end position="425"/>
    </location>
</feature>
<accession>A0A1X7U0E0</accession>
<keyword evidence="7" id="KW-0653">Protein transport</keyword>
<evidence type="ECO:0000256" key="9">
    <source>
        <dbReference type="ARBA" id="ARBA00023180"/>
    </source>
</evidence>
<keyword evidence="5 10" id="KW-0732">Signal</keyword>
<dbReference type="PANTHER" id="PTHR19316:SF35">
    <property type="entry name" value="NUCLEOTIDE EXCHANGE FACTOR SIL1"/>
    <property type="match status" value="1"/>
</dbReference>
<dbReference type="Pfam" id="PF08609">
    <property type="entry name" value="Fes1"/>
    <property type="match status" value="1"/>
</dbReference>
<evidence type="ECO:0000256" key="10">
    <source>
        <dbReference type="SAM" id="SignalP"/>
    </source>
</evidence>
<feature type="signal peptide" evidence="10">
    <location>
        <begin position="1"/>
        <end position="20"/>
    </location>
</feature>
<dbReference type="KEGG" id="aqu:100633949"/>
<proteinExistence type="inferred from homology"/>
<dbReference type="InterPro" id="IPR016024">
    <property type="entry name" value="ARM-type_fold"/>
</dbReference>
<dbReference type="InParanoid" id="A0A1X7U0E0"/>
<evidence type="ECO:0000256" key="7">
    <source>
        <dbReference type="ARBA" id="ARBA00022927"/>
    </source>
</evidence>
<dbReference type="InterPro" id="IPR050693">
    <property type="entry name" value="Hsp70_NEF-Inhibitors"/>
</dbReference>
<keyword evidence="9" id="KW-0325">Glycoprotein</keyword>
<evidence type="ECO:0000256" key="2">
    <source>
        <dbReference type="ARBA" id="ARBA00010588"/>
    </source>
</evidence>
<evidence type="ECO:0000256" key="4">
    <source>
        <dbReference type="ARBA" id="ARBA00022448"/>
    </source>
</evidence>
<protein>
    <recommendedName>
        <fullName evidence="3">Nucleotide exchange factor SIL1</fullName>
    </recommendedName>
</protein>
<dbReference type="STRING" id="400682.A0A1X7U0E0"/>
<keyword evidence="13" id="KW-1185">Reference proteome</keyword>
<dbReference type="SUPFAM" id="SSF48371">
    <property type="entry name" value="ARM repeat"/>
    <property type="match status" value="1"/>
</dbReference>
<dbReference type="GO" id="GO:0000774">
    <property type="term" value="F:adenyl-nucleotide exchange factor activity"/>
    <property type="evidence" value="ECO:0007669"/>
    <property type="project" value="TreeGrafter"/>
</dbReference>
<feature type="domain" description="Nucleotide exchange factor Fes1" evidence="11">
    <location>
        <begin position="147"/>
        <end position="207"/>
    </location>
</feature>
<organism evidence="12">
    <name type="scientific">Amphimedon queenslandica</name>
    <name type="common">Sponge</name>
    <dbReference type="NCBI Taxonomy" id="400682"/>
    <lineage>
        <taxon>Eukaryota</taxon>
        <taxon>Metazoa</taxon>
        <taxon>Porifera</taxon>
        <taxon>Demospongiae</taxon>
        <taxon>Heteroscleromorpha</taxon>
        <taxon>Haplosclerida</taxon>
        <taxon>Niphatidae</taxon>
        <taxon>Amphimedon</taxon>
    </lineage>
</organism>
<dbReference type="AlphaFoldDB" id="A0A1X7U0E0"/>
<keyword evidence="4" id="KW-0813">Transport</keyword>
<comment type="similarity">
    <text evidence="2">Belongs to the SIL1 family.</text>
</comment>
<dbReference type="Gene3D" id="1.25.10.10">
    <property type="entry name" value="Leucine-rich Repeat Variant"/>
    <property type="match status" value="1"/>
</dbReference>
<evidence type="ECO:0000259" key="11">
    <source>
        <dbReference type="Pfam" id="PF08609"/>
    </source>
</evidence>
<dbReference type="OrthoDB" id="448649at2759"/>
<reference evidence="13" key="1">
    <citation type="journal article" date="2010" name="Nature">
        <title>The Amphimedon queenslandica genome and the evolution of animal complexity.</title>
        <authorList>
            <person name="Srivastava M."/>
            <person name="Simakov O."/>
            <person name="Chapman J."/>
            <person name="Fahey B."/>
            <person name="Gauthier M.E."/>
            <person name="Mitros T."/>
            <person name="Richards G.S."/>
            <person name="Conaco C."/>
            <person name="Dacre M."/>
            <person name="Hellsten U."/>
            <person name="Larroux C."/>
            <person name="Putnam N.H."/>
            <person name="Stanke M."/>
            <person name="Adamska M."/>
            <person name="Darling A."/>
            <person name="Degnan S.M."/>
            <person name="Oakley T.H."/>
            <person name="Plachetzki D.C."/>
            <person name="Zhai Y."/>
            <person name="Adamski M."/>
            <person name="Calcino A."/>
            <person name="Cummins S.F."/>
            <person name="Goodstein D.M."/>
            <person name="Harris C."/>
            <person name="Jackson D.J."/>
            <person name="Leys S.P."/>
            <person name="Shu S."/>
            <person name="Woodcroft B.J."/>
            <person name="Vervoort M."/>
            <person name="Kosik K.S."/>
            <person name="Manning G."/>
            <person name="Degnan B.M."/>
            <person name="Rokhsar D.S."/>
        </authorList>
    </citation>
    <scope>NUCLEOTIDE SEQUENCE [LARGE SCALE GENOMIC DNA]</scope>
</reference>
<keyword evidence="8" id="KW-0811">Translocation</keyword>
<comment type="subcellular location">
    <subcellularLocation>
        <location evidence="1">Endoplasmic reticulum lumen</location>
    </subcellularLocation>
</comment>
<dbReference type="eggNOG" id="KOG2160">
    <property type="taxonomic scope" value="Eukaryota"/>
</dbReference>
<dbReference type="GO" id="GO:0005788">
    <property type="term" value="C:endoplasmic reticulum lumen"/>
    <property type="evidence" value="ECO:0007669"/>
    <property type="project" value="UniProtKB-SubCell"/>
</dbReference>
<dbReference type="GO" id="GO:0015031">
    <property type="term" value="P:protein transport"/>
    <property type="evidence" value="ECO:0007669"/>
    <property type="project" value="UniProtKB-KW"/>
</dbReference>
<keyword evidence="6" id="KW-0256">Endoplasmic reticulum</keyword>
<evidence type="ECO:0000256" key="8">
    <source>
        <dbReference type="ARBA" id="ARBA00023010"/>
    </source>
</evidence>
<reference evidence="12" key="2">
    <citation type="submission" date="2017-05" db="UniProtKB">
        <authorList>
            <consortium name="EnsemblMetazoa"/>
        </authorList>
    </citation>
    <scope>IDENTIFICATION</scope>
</reference>
<dbReference type="InterPro" id="IPR011989">
    <property type="entry name" value="ARM-like"/>
</dbReference>
<evidence type="ECO:0000256" key="1">
    <source>
        <dbReference type="ARBA" id="ARBA00004319"/>
    </source>
</evidence>
<evidence type="ECO:0000313" key="12">
    <source>
        <dbReference type="EnsemblMetazoa" id="Aqu2.1.20848_001"/>
    </source>
</evidence>
<evidence type="ECO:0000313" key="13">
    <source>
        <dbReference type="Proteomes" id="UP000007879"/>
    </source>
</evidence>